<evidence type="ECO:0000313" key="1">
    <source>
        <dbReference type="EMBL" id="CAG8510401.1"/>
    </source>
</evidence>
<dbReference type="EMBL" id="CAJVPW010002637">
    <property type="protein sequence ID" value="CAG8510401.1"/>
    <property type="molecule type" value="Genomic_DNA"/>
</dbReference>
<gene>
    <name evidence="1" type="ORF">SPELUC_LOCUS3450</name>
</gene>
<comment type="caution">
    <text evidence="1">The sequence shown here is derived from an EMBL/GenBank/DDBJ whole genome shotgun (WGS) entry which is preliminary data.</text>
</comment>
<accession>A0ACA9L4L6</accession>
<dbReference type="Proteomes" id="UP000789366">
    <property type="component" value="Unassembled WGS sequence"/>
</dbReference>
<evidence type="ECO:0000313" key="2">
    <source>
        <dbReference type="Proteomes" id="UP000789366"/>
    </source>
</evidence>
<reference evidence="1" key="1">
    <citation type="submission" date="2021-06" db="EMBL/GenBank/DDBJ databases">
        <authorList>
            <person name="Kallberg Y."/>
            <person name="Tangrot J."/>
            <person name="Rosling A."/>
        </authorList>
    </citation>
    <scope>NUCLEOTIDE SEQUENCE</scope>
    <source>
        <strain evidence="1">28 12/20/2015</strain>
    </source>
</reference>
<organism evidence="1 2">
    <name type="scientific">Cetraspora pellucida</name>
    <dbReference type="NCBI Taxonomy" id="1433469"/>
    <lineage>
        <taxon>Eukaryota</taxon>
        <taxon>Fungi</taxon>
        <taxon>Fungi incertae sedis</taxon>
        <taxon>Mucoromycota</taxon>
        <taxon>Glomeromycotina</taxon>
        <taxon>Glomeromycetes</taxon>
        <taxon>Diversisporales</taxon>
        <taxon>Gigasporaceae</taxon>
        <taxon>Cetraspora</taxon>
    </lineage>
</organism>
<proteinExistence type="predicted"/>
<sequence length="268" mass="30529">MSRVFDNMNASRRAKKSGLKTGQEKLGLLNSALHATYELKFKAIDKNLKYYHLIGSFDSKYAPELPSYQTGEEIYWENGEDTRYGYSKLPPDELLIENLLENKQIKDSFKQFLEKHNLTANSNPKQLNEHAPKLDVLLPNWMACRCVKVTLAKGTNNRCSFSEERIEALLPDKRKRKLTIEERAKYCAKISDAINIFTHHLDLDPKNDYENEITPVVHASDTKSEESDSEPETSDSSKPQIQASSSSQTIEMDSILAEIDALLAEIQK</sequence>
<name>A0ACA9L4L6_9GLOM</name>
<protein>
    <submittedName>
        <fullName evidence="1">12878_t:CDS:1</fullName>
    </submittedName>
</protein>
<keyword evidence="2" id="KW-1185">Reference proteome</keyword>